<comment type="caution">
    <text evidence="2">The sequence shown here is derived from an EMBL/GenBank/DDBJ whole genome shotgun (WGS) entry which is preliminary data.</text>
</comment>
<dbReference type="Proteomes" id="UP001589867">
    <property type="component" value="Unassembled WGS sequence"/>
</dbReference>
<accession>A0ABV6MBB6</accession>
<dbReference type="Pfam" id="PF01243">
    <property type="entry name" value="PNPOx_N"/>
    <property type="match status" value="1"/>
</dbReference>
<dbReference type="EC" id="1.4.3.5" evidence="2"/>
<sequence length="152" mass="16937">MSVEVAPPRSGPDRKRDTLARLANDIDVWVSTAGPDGVPYLVPLSFSWIAGGLLLATPEKSVTGRNLRASGVAHLALGPTRDVVLVEGTVTAYSREEVPAELAERFAREHWDARESKPPYGYFLVTPRRIRAWREENELTGREIMRDGEWLV</sequence>
<proteinExistence type="predicted"/>
<dbReference type="SUPFAM" id="SSF50475">
    <property type="entry name" value="FMN-binding split barrel"/>
    <property type="match status" value="1"/>
</dbReference>
<dbReference type="EC" id="1.-.-.-" evidence="2"/>
<feature type="domain" description="Pyridoxamine 5'-phosphate oxidase N-terminal" evidence="1">
    <location>
        <begin position="28"/>
        <end position="133"/>
    </location>
</feature>
<dbReference type="Gene3D" id="2.30.110.10">
    <property type="entry name" value="Electron Transport, Fmn-binding Protein, Chain A"/>
    <property type="match status" value="1"/>
</dbReference>
<evidence type="ECO:0000313" key="3">
    <source>
        <dbReference type="Proteomes" id="UP001589867"/>
    </source>
</evidence>
<dbReference type="EMBL" id="JBHLUH010000063">
    <property type="protein sequence ID" value="MFC0531990.1"/>
    <property type="molecule type" value="Genomic_DNA"/>
</dbReference>
<keyword evidence="2" id="KW-0560">Oxidoreductase</keyword>
<evidence type="ECO:0000259" key="1">
    <source>
        <dbReference type="Pfam" id="PF01243"/>
    </source>
</evidence>
<keyword evidence="3" id="KW-1185">Reference proteome</keyword>
<evidence type="ECO:0000313" key="2">
    <source>
        <dbReference type="EMBL" id="MFC0531990.1"/>
    </source>
</evidence>
<dbReference type="InterPro" id="IPR011576">
    <property type="entry name" value="Pyridox_Oxase_N"/>
</dbReference>
<dbReference type="GO" id="GO:0004733">
    <property type="term" value="F:pyridoxamine phosphate oxidase activity"/>
    <property type="evidence" value="ECO:0007669"/>
    <property type="project" value="UniProtKB-EC"/>
</dbReference>
<reference evidence="2 3" key="1">
    <citation type="submission" date="2024-09" db="EMBL/GenBank/DDBJ databases">
        <authorList>
            <person name="Sun Q."/>
            <person name="Mori K."/>
        </authorList>
    </citation>
    <scope>NUCLEOTIDE SEQUENCE [LARGE SCALE GENOMIC DNA]</scope>
    <source>
        <strain evidence="2 3">TBRC 3947</strain>
    </source>
</reference>
<organism evidence="2 3">
    <name type="scientific">Phytohabitans kaempferiae</name>
    <dbReference type="NCBI Taxonomy" id="1620943"/>
    <lineage>
        <taxon>Bacteria</taxon>
        <taxon>Bacillati</taxon>
        <taxon>Actinomycetota</taxon>
        <taxon>Actinomycetes</taxon>
        <taxon>Micromonosporales</taxon>
        <taxon>Micromonosporaceae</taxon>
    </lineage>
</organism>
<name>A0ABV6MBB6_9ACTN</name>
<gene>
    <name evidence="2" type="ORF">ACFFIA_30500</name>
</gene>
<protein>
    <submittedName>
        <fullName evidence="2">Pyridoxamine 5'-phosphate oxidase family protein</fullName>
        <ecNumber evidence="2">1.-.-.-</ecNumber>
        <ecNumber evidence="2">1.4.3.5</ecNumber>
    </submittedName>
</protein>
<dbReference type="RefSeq" id="WP_377257412.1">
    <property type="nucleotide sequence ID" value="NZ_JBHLUH010000063.1"/>
</dbReference>
<dbReference type="InterPro" id="IPR012349">
    <property type="entry name" value="Split_barrel_FMN-bd"/>
</dbReference>